<evidence type="ECO:0000313" key="3">
    <source>
        <dbReference type="Proteomes" id="UP001266305"/>
    </source>
</evidence>
<dbReference type="Proteomes" id="UP001266305">
    <property type="component" value="Unassembled WGS sequence"/>
</dbReference>
<sequence length="111" mass="12451">MASPLARPLRPPPLRPAPQQDPARNSLPVKWAAAREIARIPVPYRQAPGAPVRESNFKLAEREGERERTDSEAGSWVIGLSESHPHRDKQGNDWRRLALRVLLPASRTVQP</sequence>
<feature type="non-terminal residue" evidence="2">
    <location>
        <position position="111"/>
    </location>
</feature>
<feature type="region of interest" description="Disordered" evidence="1">
    <location>
        <begin position="1"/>
        <end position="27"/>
    </location>
</feature>
<gene>
    <name evidence="2" type="ORF">P7K49_033957</name>
</gene>
<keyword evidence="3" id="KW-1185">Reference proteome</keyword>
<protein>
    <submittedName>
        <fullName evidence="2">Uncharacterized protein</fullName>
    </submittedName>
</protein>
<feature type="compositionally biased region" description="Basic and acidic residues" evidence="1">
    <location>
        <begin position="83"/>
        <end position="93"/>
    </location>
</feature>
<organism evidence="2 3">
    <name type="scientific">Saguinus oedipus</name>
    <name type="common">Cotton-top tamarin</name>
    <name type="synonym">Oedipomidas oedipus</name>
    <dbReference type="NCBI Taxonomy" id="9490"/>
    <lineage>
        <taxon>Eukaryota</taxon>
        <taxon>Metazoa</taxon>
        <taxon>Chordata</taxon>
        <taxon>Craniata</taxon>
        <taxon>Vertebrata</taxon>
        <taxon>Euteleostomi</taxon>
        <taxon>Mammalia</taxon>
        <taxon>Eutheria</taxon>
        <taxon>Euarchontoglires</taxon>
        <taxon>Primates</taxon>
        <taxon>Haplorrhini</taxon>
        <taxon>Platyrrhini</taxon>
        <taxon>Cebidae</taxon>
        <taxon>Callitrichinae</taxon>
        <taxon>Saguinus</taxon>
    </lineage>
</organism>
<evidence type="ECO:0000256" key="1">
    <source>
        <dbReference type="SAM" id="MobiDB-lite"/>
    </source>
</evidence>
<name>A0ABQ9TU82_SAGOE</name>
<dbReference type="EMBL" id="JASSZA010000019">
    <property type="protein sequence ID" value="KAK2088050.1"/>
    <property type="molecule type" value="Genomic_DNA"/>
</dbReference>
<accession>A0ABQ9TU82</accession>
<comment type="caution">
    <text evidence="2">The sequence shown here is derived from an EMBL/GenBank/DDBJ whole genome shotgun (WGS) entry which is preliminary data.</text>
</comment>
<feature type="region of interest" description="Disordered" evidence="1">
    <location>
        <begin position="55"/>
        <end position="93"/>
    </location>
</feature>
<feature type="compositionally biased region" description="Basic and acidic residues" evidence="1">
    <location>
        <begin position="55"/>
        <end position="71"/>
    </location>
</feature>
<evidence type="ECO:0000313" key="2">
    <source>
        <dbReference type="EMBL" id="KAK2088050.1"/>
    </source>
</evidence>
<proteinExistence type="predicted"/>
<reference evidence="2 3" key="1">
    <citation type="submission" date="2023-05" db="EMBL/GenBank/DDBJ databases">
        <title>B98-5 Cell Line De Novo Hybrid Assembly: An Optical Mapping Approach.</title>
        <authorList>
            <person name="Kananen K."/>
            <person name="Auerbach J.A."/>
            <person name="Kautto E."/>
            <person name="Blachly J.S."/>
        </authorList>
    </citation>
    <scope>NUCLEOTIDE SEQUENCE [LARGE SCALE GENOMIC DNA]</scope>
    <source>
        <strain evidence="2">B95-8</strain>
        <tissue evidence="2">Cell line</tissue>
    </source>
</reference>